<reference evidence="3" key="1">
    <citation type="submission" date="2007-04" db="EMBL/GenBank/DDBJ databases">
        <title>Annotation of Pediculus humanus corporis strain USDA.</title>
        <authorList>
            <person name="Kirkness E."/>
            <person name="Hannick L."/>
            <person name="Hass B."/>
            <person name="Bruggner R."/>
            <person name="Lawson D."/>
            <person name="Bidwell S."/>
            <person name="Joardar V."/>
            <person name="Caler E."/>
            <person name="Walenz B."/>
            <person name="Inman J."/>
            <person name="Schobel S."/>
            <person name="Galinsky K."/>
            <person name="Amedeo P."/>
            <person name="Strausberg R."/>
        </authorList>
    </citation>
    <scope>NUCLEOTIDE SEQUENCE</scope>
    <source>
        <strain evidence="3">USDA</strain>
    </source>
</reference>
<dbReference type="KEGG" id="phu:Phum_PHUM155100"/>
<keyword evidence="1" id="KW-0175">Coiled coil</keyword>
<evidence type="ECO:0000256" key="1">
    <source>
        <dbReference type="SAM" id="Coils"/>
    </source>
</evidence>
<evidence type="ECO:0000313" key="5">
    <source>
        <dbReference type="Proteomes" id="UP000009046"/>
    </source>
</evidence>
<protein>
    <submittedName>
        <fullName evidence="3 4">Uncharacterized protein</fullName>
    </submittedName>
</protein>
<organism>
    <name type="scientific">Pediculus humanus subsp. corporis</name>
    <name type="common">Body louse</name>
    <dbReference type="NCBI Taxonomy" id="121224"/>
    <lineage>
        <taxon>Eukaryota</taxon>
        <taxon>Metazoa</taxon>
        <taxon>Ecdysozoa</taxon>
        <taxon>Arthropoda</taxon>
        <taxon>Hexapoda</taxon>
        <taxon>Insecta</taxon>
        <taxon>Pterygota</taxon>
        <taxon>Neoptera</taxon>
        <taxon>Paraneoptera</taxon>
        <taxon>Psocodea</taxon>
        <taxon>Troctomorpha</taxon>
        <taxon>Phthiraptera</taxon>
        <taxon>Anoplura</taxon>
        <taxon>Pediculidae</taxon>
        <taxon>Pediculus</taxon>
    </lineage>
</organism>
<dbReference type="GeneID" id="8236471"/>
<keyword evidence="5" id="KW-1185">Reference proteome</keyword>
<dbReference type="HOGENOM" id="CLU_579113_0_0_1"/>
<feature type="region of interest" description="Disordered" evidence="2">
    <location>
        <begin position="1"/>
        <end position="20"/>
    </location>
</feature>
<dbReference type="EMBL" id="DS235111">
    <property type="protein sequence ID" value="EEB12081.1"/>
    <property type="molecule type" value="Genomic_DNA"/>
</dbReference>
<accession>E0VFC5</accession>
<dbReference type="VEuPathDB" id="VectorBase:PHUM155100"/>
<evidence type="ECO:0000313" key="3">
    <source>
        <dbReference type="EMBL" id="EEB12081.1"/>
    </source>
</evidence>
<proteinExistence type="predicted"/>
<dbReference type="CTD" id="8236471"/>
<dbReference type="Proteomes" id="UP000009046">
    <property type="component" value="Unassembled WGS sequence"/>
</dbReference>
<dbReference type="InParanoid" id="E0VFC5"/>
<sequence length="472" mass="55094">MDLNNDKPRTQPAPVPFEVNFPKPLVPELSLLSLDNTADNNEKENNSDSLNDFQSFNAWKWKYMNGREKIEENKSINKCNNSNNCVIIKDKYYLSETEKRKNEILYGQMDDEPRRPLPPRTFQEPPLIKNLYTSKPIMNESFIESSFNENKNAESYKKSVVNEPKENLKSDALLATYLKKEFDTSSKFYKIMTEQNNQIQILQQQIEQTLKFQDIKDKQIEQLLKLQDSKEKKIDQLLQSAEIKDKEIDRLLDIKQKQEKRLKELLKSEEEWERKNAELIKKLKHLQKRETVSVSTMTDFETTDSSTNTSLNYLSEQKCDGKKETLNNSCVRDSNESLGVLDKDKSISLNSNDLPLIQEHSQVKNIIQNTGDKEHEPDKEKYIFKERNLIEKRSSYQALEVIERDNNSLGNANLPKENYSPSDISMKMNSLALKYLKHEQISQYNLQPQIMTPRHPDVTIYNVTNLSFGSTK</sequence>
<dbReference type="EnsemblMetazoa" id="PHUM155100-RA">
    <property type="protein sequence ID" value="PHUM155100-PA"/>
    <property type="gene ID" value="PHUM155100"/>
</dbReference>
<evidence type="ECO:0000256" key="2">
    <source>
        <dbReference type="SAM" id="MobiDB-lite"/>
    </source>
</evidence>
<dbReference type="AlphaFoldDB" id="E0VFC5"/>
<dbReference type="EMBL" id="AAZO01001809">
    <property type="status" value="NOT_ANNOTATED_CDS"/>
    <property type="molecule type" value="Genomic_DNA"/>
</dbReference>
<reference evidence="4" key="3">
    <citation type="submission" date="2020-05" db="UniProtKB">
        <authorList>
            <consortium name="EnsemblMetazoa"/>
        </authorList>
    </citation>
    <scope>IDENTIFICATION</scope>
    <source>
        <strain evidence="4">USDA</strain>
    </source>
</reference>
<reference evidence="3" key="2">
    <citation type="submission" date="2007-04" db="EMBL/GenBank/DDBJ databases">
        <title>The genome of the human body louse.</title>
        <authorList>
            <consortium name="The Human Body Louse Genome Consortium"/>
            <person name="Kirkness E."/>
            <person name="Walenz B."/>
            <person name="Hass B."/>
            <person name="Bruggner R."/>
            <person name="Strausberg R."/>
        </authorList>
    </citation>
    <scope>NUCLEOTIDE SEQUENCE</scope>
    <source>
        <strain evidence="3">USDA</strain>
    </source>
</reference>
<feature type="coiled-coil region" evidence="1">
    <location>
        <begin position="220"/>
        <end position="289"/>
    </location>
</feature>
<dbReference type="RefSeq" id="XP_002424819.1">
    <property type="nucleotide sequence ID" value="XM_002424774.1"/>
</dbReference>
<name>E0VFC5_PEDHC</name>
<gene>
    <name evidence="4" type="primary">8236471</name>
    <name evidence="3" type="ORF">Phum_PHUM155100</name>
</gene>
<evidence type="ECO:0000313" key="4">
    <source>
        <dbReference type="EnsemblMetazoa" id="PHUM155100-PA"/>
    </source>
</evidence>